<dbReference type="InterPro" id="IPR046522">
    <property type="entry name" value="DUF6699"/>
</dbReference>
<comment type="caution">
    <text evidence="3">The sequence shown here is derived from an EMBL/GenBank/DDBJ whole genome shotgun (WGS) entry which is preliminary data.</text>
</comment>
<accession>A0A0W0G5U4</accession>
<protein>
    <recommendedName>
        <fullName evidence="2">DUF6699 domain-containing protein</fullName>
    </recommendedName>
</protein>
<feature type="compositionally biased region" description="Basic and acidic residues" evidence="1">
    <location>
        <begin position="8"/>
        <end position="17"/>
    </location>
</feature>
<evidence type="ECO:0000313" key="3">
    <source>
        <dbReference type="EMBL" id="KTB43939.1"/>
    </source>
</evidence>
<sequence length="220" mass="24332">MRTPSSDNEPRQHEEPGRVVYSSPSTSLIPSPPQHSPTSPALIPRGRVPDPSLPMASLSPYSSSATISRIIIPASPRDSDAPKPPALARVKPILLPSQLDLPYGVEIRLHRRLRIQNYSHDSPYYNACLTEAATQPPLPSMTLILPDLPQPIITVHRSTVNPAYVTVYDVLAAIGQVLNRNHRHGWWLRRNNTTRFVGLRKSEAGGDIWELVFTNPRPGG</sequence>
<feature type="domain" description="DUF6699" evidence="2">
    <location>
        <begin position="119"/>
        <end position="188"/>
    </location>
</feature>
<evidence type="ECO:0000259" key="2">
    <source>
        <dbReference type="Pfam" id="PF20415"/>
    </source>
</evidence>
<evidence type="ECO:0000313" key="4">
    <source>
        <dbReference type="Proteomes" id="UP000054988"/>
    </source>
</evidence>
<gene>
    <name evidence="3" type="ORF">WG66_3479</name>
</gene>
<proteinExistence type="predicted"/>
<name>A0A0W0G5U4_MONRR</name>
<dbReference type="Proteomes" id="UP000054988">
    <property type="component" value="Unassembled WGS sequence"/>
</dbReference>
<feature type="region of interest" description="Disordered" evidence="1">
    <location>
        <begin position="1"/>
        <end position="60"/>
    </location>
</feature>
<organism evidence="3 4">
    <name type="scientific">Moniliophthora roreri</name>
    <name type="common">Frosty pod rot fungus</name>
    <name type="synonym">Monilia roreri</name>
    <dbReference type="NCBI Taxonomy" id="221103"/>
    <lineage>
        <taxon>Eukaryota</taxon>
        <taxon>Fungi</taxon>
        <taxon>Dikarya</taxon>
        <taxon>Basidiomycota</taxon>
        <taxon>Agaricomycotina</taxon>
        <taxon>Agaricomycetes</taxon>
        <taxon>Agaricomycetidae</taxon>
        <taxon>Agaricales</taxon>
        <taxon>Marasmiineae</taxon>
        <taxon>Marasmiaceae</taxon>
        <taxon>Moniliophthora</taxon>
    </lineage>
</organism>
<reference evidence="3 4" key="1">
    <citation type="submission" date="2015-12" db="EMBL/GenBank/DDBJ databases">
        <title>Draft genome sequence of Moniliophthora roreri, the causal agent of frosty pod rot of cacao.</title>
        <authorList>
            <person name="Aime M.C."/>
            <person name="Diaz-Valderrama J.R."/>
            <person name="Kijpornyongpan T."/>
            <person name="Phillips-Mora W."/>
        </authorList>
    </citation>
    <scope>NUCLEOTIDE SEQUENCE [LARGE SCALE GENOMIC DNA]</scope>
    <source>
        <strain evidence="3 4">MCA 2952</strain>
    </source>
</reference>
<evidence type="ECO:0000256" key="1">
    <source>
        <dbReference type="SAM" id="MobiDB-lite"/>
    </source>
</evidence>
<dbReference type="Pfam" id="PF20415">
    <property type="entry name" value="DUF6699"/>
    <property type="match status" value="1"/>
</dbReference>
<dbReference type="EMBL" id="LATX01001041">
    <property type="protein sequence ID" value="KTB43939.1"/>
    <property type="molecule type" value="Genomic_DNA"/>
</dbReference>
<dbReference type="AlphaFoldDB" id="A0A0W0G5U4"/>